<dbReference type="EMBL" id="BQNB010021698">
    <property type="protein sequence ID" value="GJU09114.1"/>
    <property type="molecule type" value="Genomic_DNA"/>
</dbReference>
<feature type="region of interest" description="Disordered" evidence="1">
    <location>
        <begin position="120"/>
        <end position="173"/>
    </location>
</feature>
<dbReference type="Proteomes" id="UP001151760">
    <property type="component" value="Unassembled WGS sequence"/>
</dbReference>
<evidence type="ECO:0000259" key="2">
    <source>
        <dbReference type="Pfam" id="PF22936"/>
    </source>
</evidence>
<sequence length="173" mass="18939">MTLQDPANANWHMDTGASSHLNSSAHNLSTIFNSRMYPSVLVGDGKSIPVTNTGHSTLPTPYRPLHLNNVLVTPNIVKNLIFVRQFVRENKCTIKFDEFGFSIKDFRTRQILLRCDSTARSAPATDKRRGTSQSKKATIATRSSTAKDKGKAPATSGGVAKKTTPRKKIVNLG</sequence>
<feature type="domain" description="Retrovirus-related Pol polyprotein from transposon TNT 1-94-like beta-barrel" evidence="2">
    <location>
        <begin position="11"/>
        <end position="88"/>
    </location>
</feature>
<protein>
    <recommendedName>
        <fullName evidence="2">Retrovirus-related Pol polyprotein from transposon TNT 1-94-like beta-barrel domain-containing protein</fullName>
    </recommendedName>
</protein>
<evidence type="ECO:0000256" key="1">
    <source>
        <dbReference type="SAM" id="MobiDB-lite"/>
    </source>
</evidence>
<reference evidence="3" key="1">
    <citation type="journal article" date="2022" name="Int. J. Mol. Sci.">
        <title>Draft Genome of Tanacetum Coccineum: Genomic Comparison of Closely Related Tanacetum-Family Plants.</title>
        <authorList>
            <person name="Yamashiro T."/>
            <person name="Shiraishi A."/>
            <person name="Nakayama K."/>
            <person name="Satake H."/>
        </authorList>
    </citation>
    <scope>NUCLEOTIDE SEQUENCE</scope>
</reference>
<reference evidence="3" key="2">
    <citation type="submission" date="2022-01" db="EMBL/GenBank/DDBJ databases">
        <authorList>
            <person name="Yamashiro T."/>
            <person name="Shiraishi A."/>
            <person name="Satake H."/>
            <person name="Nakayama K."/>
        </authorList>
    </citation>
    <scope>NUCLEOTIDE SEQUENCE</scope>
</reference>
<evidence type="ECO:0000313" key="4">
    <source>
        <dbReference type="Proteomes" id="UP001151760"/>
    </source>
</evidence>
<organism evidence="3 4">
    <name type="scientific">Tanacetum coccineum</name>
    <dbReference type="NCBI Taxonomy" id="301880"/>
    <lineage>
        <taxon>Eukaryota</taxon>
        <taxon>Viridiplantae</taxon>
        <taxon>Streptophyta</taxon>
        <taxon>Embryophyta</taxon>
        <taxon>Tracheophyta</taxon>
        <taxon>Spermatophyta</taxon>
        <taxon>Magnoliopsida</taxon>
        <taxon>eudicotyledons</taxon>
        <taxon>Gunneridae</taxon>
        <taxon>Pentapetalae</taxon>
        <taxon>asterids</taxon>
        <taxon>campanulids</taxon>
        <taxon>Asterales</taxon>
        <taxon>Asteraceae</taxon>
        <taxon>Asteroideae</taxon>
        <taxon>Anthemideae</taxon>
        <taxon>Anthemidinae</taxon>
        <taxon>Tanacetum</taxon>
    </lineage>
</organism>
<comment type="caution">
    <text evidence="3">The sequence shown here is derived from an EMBL/GenBank/DDBJ whole genome shotgun (WGS) entry which is preliminary data.</text>
</comment>
<name>A0ABQ5J9A8_9ASTR</name>
<proteinExistence type="predicted"/>
<accession>A0ABQ5J9A8</accession>
<dbReference type="InterPro" id="IPR054722">
    <property type="entry name" value="PolX-like_BBD"/>
</dbReference>
<evidence type="ECO:0000313" key="3">
    <source>
        <dbReference type="EMBL" id="GJU09114.1"/>
    </source>
</evidence>
<keyword evidence="4" id="KW-1185">Reference proteome</keyword>
<gene>
    <name evidence="3" type="ORF">Tco_1125544</name>
</gene>
<dbReference type="Pfam" id="PF22936">
    <property type="entry name" value="Pol_BBD"/>
    <property type="match status" value="1"/>
</dbReference>
<feature type="compositionally biased region" description="Basic residues" evidence="1">
    <location>
        <begin position="163"/>
        <end position="173"/>
    </location>
</feature>
<feature type="compositionally biased region" description="Polar residues" evidence="1">
    <location>
        <begin position="131"/>
        <end position="144"/>
    </location>
</feature>